<name>A0A9X3WQL2_9BACI</name>
<protein>
    <submittedName>
        <fullName evidence="1">Uncharacterized protein</fullName>
    </submittedName>
</protein>
<gene>
    <name evidence="1" type="ORF">NC797_07165</name>
</gene>
<dbReference type="Proteomes" id="UP001145050">
    <property type="component" value="Unassembled WGS sequence"/>
</dbReference>
<proteinExistence type="predicted"/>
<dbReference type="EMBL" id="JAMQKB010000005">
    <property type="protein sequence ID" value="MDC3424287.1"/>
    <property type="molecule type" value="Genomic_DNA"/>
</dbReference>
<evidence type="ECO:0000313" key="1">
    <source>
        <dbReference type="EMBL" id="MDC3424287.1"/>
    </source>
</evidence>
<sequence length="128" mass="14743">MYEELLKAINLNNRVIFLGNVNAGTSQVMKILLSMNVIENRTLIEFEKDIEFINKNLITNPSIEFRPYKSYVEIPSIIDSLEGKPYMAVVNTEEEYREKPNFNTYIGQAFDKAVYFKGANDYSINDVG</sequence>
<organism evidence="1 2">
    <name type="scientific">Terrihalobacillus insolitus</name>
    <dbReference type="NCBI Taxonomy" id="2950438"/>
    <lineage>
        <taxon>Bacteria</taxon>
        <taxon>Bacillati</taxon>
        <taxon>Bacillota</taxon>
        <taxon>Bacilli</taxon>
        <taxon>Bacillales</taxon>
        <taxon>Bacillaceae</taxon>
        <taxon>Terrihalobacillus</taxon>
    </lineage>
</organism>
<dbReference type="RefSeq" id="WP_272436092.1">
    <property type="nucleotide sequence ID" value="NZ_JAMQKB010000005.1"/>
</dbReference>
<comment type="caution">
    <text evidence="1">The sequence shown here is derived from an EMBL/GenBank/DDBJ whole genome shotgun (WGS) entry which is preliminary data.</text>
</comment>
<keyword evidence="2" id="KW-1185">Reference proteome</keyword>
<dbReference type="AlphaFoldDB" id="A0A9X3WQL2"/>
<reference evidence="1" key="1">
    <citation type="submission" date="2022-06" db="EMBL/GenBank/DDBJ databases">
        <title>Aquibacillus sp. a new bacterium isolated from soil saline samples.</title>
        <authorList>
            <person name="Galisteo C."/>
            <person name="De La Haba R."/>
            <person name="Sanchez-Porro C."/>
            <person name="Ventosa A."/>
        </authorList>
    </citation>
    <scope>NUCLEOTIDE SEQUENCE</scope>
    <source>
        <strain evidence="1">3ASR75-11</strain>
    </source>
</reference>
<accession>A0A9X3WQL2</accession>
<evidence type="ECO:0000313" key="2">
    <source>
        <dbReference type="Proteomes" id="UP001145050"/>
    </source>
</evidence>